<organism evidence="2 3">
    <name type="scientific">Hydnum rufescens UP504</name>
    <dbReference type="NCBI Taxonomy" id="1448309"/>
    <lineage>
        <taxon>Eukaryota</taxon>
        <taxon>Fungi</taxon>
        <taxon>Dikarya</taxon>
        <taxon>Basidiomycota</taxon>
        <taxon>Agaricomycotina</taxon>
        <taxon>Agaricomycetes</taxon>
        <taxon>Cantharellales</taxon>
        <taxon>Hydnaceae</taxon>
        <taxon>Hydnum</taxon>
    </lineage>
</organism>
<keyword evidence="3" id="KW-1185">Reference proteome</keyword>
<comment type="caution">
    <text evidence="2">The sequence shown here is derived from an EMBL/GenBank/DDBJ whole genome shotgun (WGS) entry which is preliminary data.</text>
</comment>
<dbReference type="Proteomes" id="UP000886523">
    <property type="component" value="Unassembled WGS sequence"/>
</dbReference>
<sequence length="222" mass="24306">MLPSSHPEREPGRWRRIGNSNSLEWESLIRDTQHPNVLHGGDHTAHISNLSTSTTLEPPSHMSSHPHVSFHRKETVRRPWHPQVQHDGNHIIHISSSSTSTVPPSASGSSNPHTSHHQDLQVAAASLHSRSRLHYEPQTQPPTLALNIVPHHSTCPSAPKRQEPGGSRTTVNHLGNLASRIPSDPSVPDFICDAFQSLQADSLAPSGDPTSLHHPLPSRKCS</sequence>
<evidence type="ECO:0000313" key="3">
    <source>
        <dbReference type="Proteomes" id="UP000886523"/>
    </source>
</evidence>
<feature type="compositionally biased region" description="Low complexity" evidence="1">
    <location>
        <begin position="58"/>
        <end position="67"/>
    </location>
</feature>
<feature type="region of interest" description="Disordered" evidence="1">
    <location>
        <begin position="94"/>
        <end position="126"/>
    </location>
</feature>
<accession>A0A9P6DX23</accession>
<protein>
    <submittedName>
        <fullName evidence="2">Uncharacterized protein</fullName>
    </submittedName>
</protein>
<feature type="compositionally biased region" description="Polar residues" evidence="1">
    <location>
        <begin position="46"/>
        <end position="57"/>
    </location>
</feature>
<reference evidence="2" key="1">
    <citation type="journal article" date="2020" name="Nat. Commun.">
        <title>Large-scale genome sequencing of mycorrhizal fungi provides insights into the early evolution of symbiotic traits.</title>
        <authorList>
            <person name="Miyauchi S."/>
            <person name="Kiss E."/>
            <person name="Kuo A."/>
            <person name="Drula E."/>
            <person name="Kohler A."/>
            <person name="Sanchez-Garcia M."/>
            <person name="Morin E."/>
            <person name="Andreopoulos B."/>
            <person name="Barry K.W."/>
            <person name="Bonito G."/>
            <person name="Buee M."/>
            <person name="Carver A."/>
            <person name="Chen C."/>
            <person name="Cichocki N."/>
            <person name="Clum A."/>
            <person name="Culley D."/>
            <person name="Crous P.W."/>
            <person name="Fauchery L."/>
            <person name="Girlanda M."/>
            <person name="Hayes R.D."/>
            <person name="Keri Z."/>
            <person name="LaButti K."/>
            <person name="Lipzen A."/>
            <person name="Lombard V."/>
            <person name="Magnuson J."/>
            <person name="Maillard F."/>
            <person name="Murat C."/>
            <person name="Nolan M."/>
            <person name="Ohm R.A."/>
            <person name="Pangilinan J."/>
            <person name="Pereira M.F."/>
            <person name="Perotto S."/>
            <person name="Peter M."/>
            <person name="Pfister S."/>
            <person name="Riley R."/>
            <person name="Sitrit Y."/>
            <person name="Stielow J.B."/>
            <person name="Szollosi G."/>
            <person name="Zifcakova L."/>
            <person name="Stursova M."/>
            <person name="Spatafora J.W."/>
            <person name="Tedersoo L."/>
            <person name="Vaario L.M."/>
            <person name="Yamada A."/>
            <person name="Yan M."/>
            <person name="Wang P."/>
            <person name="Xu J."/>
            <person name="Bruns T."/>
            <person name="Baldrian P."/>
            <person name="Vilgalys R."/>
            <person name="Dunand C."/>
            <person name="Henrissat B."/>
            <person name="Grigoriev I.V."/>
            <person name="Hibbett D."/>
            <person name="Nagy L.G."/>
            <person name="Martin F.M."/>
        </authorList>
    </citation>
    <scope>NUCLEOTIDE SEQUENCE</scope>
    <source>
        <strain evidence="2">UP504</strain>
    </source>
</reference>
<evidence type="ECO:0000256" key="1">
    <source>
        <dbReference type="SAM" id="MobiDB-lite"/>
    </source>
</evidence>
<dbReference type="EMBL" id="MU128961">
    <property type="protein sequence ID" value="KAF9514374.1"/>
    <property type="molecule type" value="Genomic_DNA"/>
</dbReference>
<gene>
    <name evidence="2" type="ORF">BS47DRAFT_1392505</name>
</gene>
<proteinExistence type="predicted"/>
<dbReference type="AlphaFoldDB" id="A0A9P6DX23"/>
<evidence type="ECO:0000313" key="2">
    <source>
        <dbReference type="EMBL" id="KAF9514374.1"/>
    </source>
</evidence>
<feature type="region of interest" description="Disordered" evidence="1">
    <location>
        <begin position="41"/>
        <end position="76"/>
    </location>
</feature>
<feature type="compositionally biased region" description="Low complexity" evidence="1">
    <location>
        <begin position="95"/>
        <end position="110"/>
    </location>
</feature>
<name>A0A9P6DX23_9AGAM</name>
<feature type="region of interest" description="Disordered" evidence="1">
    <location>
        <begin position="201"/>
        <end position="222"/>
    </location>
</feature>